<proteinExistence type="predicted"/>
<reference evidence="1" key="1">
    <citation type="submission" date="2017-05" db="UniProtKB">
        <authorList>
            <consortium name="EnsemblMetazoa"/>
        </authorList>
    </citation>
    <scope>IDENTIFICATION</scope>
</reference>
<dbReference type="InParanoid" id="A0A1X7V5T7"/>
<protein>
    <submittedName>
        <fullName evidence="1">Uncharacterized protein</fullName>
    </submittedName>
</protein>
<sequence>VHFPSNPLQPGPVYFLTPLLVMETAHLTKQENQPVLLASRPYQVLPRLVIWSVEAKVQEEWVGSLHDLVEVVERSASVNKALVVGTQEFECIVKSYDRTQHKVPFFKKIKAIKPFHHLVMDCQAMDEVFLGNQL</sequence>
<name>A0A1X7V5T7_AMPQE</name>
<evidence type="ECO:0000313" key="1">
    <source>
        <dbReference type="EnsemblMetazoa" id="Aqu2.1.35346_001"/>
    </source>
</evidence>
<dbReference type="EnsemblMetazoa" id="Aqu2.1.35346_001">
    <property type="protein sequence ID" value="Aqu2.1.35346_001"/>
    <property type="gene ID" value="Aqu2.1.35346"/>
</dbReference>
<accession>A0A1X7V5T7</accession>
<dbReference type="AlphaFoldDB" id="A0A1X7V5T7"/>
<organism evidence="1">
    <name type="scientific">Amphimedon queenslandica</name>
    <name type="common">Sponge</name>
    <dbReference type="NCBI Taxonomy" id="400682"/>
    <lineage>
        <taxon>Eukaryota</taxon>
        <taxon>Metazoa</taxon>
        <taxon>Porifera</taxon>
        <taxon>Demospongiae</taxon>
        <taxon>Heteroscleromorpha</taxon>
        <taxon>Haplosclerida</taxon>
        <taxon>Niphatidae</taxon>
        <taxon>Amphimedon</taxon>
    </lineage>
</organism>